<keyword evidence="3" id="KW-1185">Reference proteome</keyword>
<feature type="region of interest" description="Disordered" evidence="1">
    <location>
        <begin position="33"/>
        <end position="53"/>
    </location>
</feature>
<feature type="compositionally biased region" description="Acidic residues" evidence="1">
    <location>
        <begin position="383"/>
        <end position="399"/>
    </location>
</feature>
<feature type="region of interest" description="Disordered" evidence="1">
    <location>
        <begin position="380"/>
        <end position="415"/>
    </location>
</feature>
<dbReference type="Proteomes" id="UP000006906">
    <property type="component" value="Chromosome 1"/>
</dbReference>
<feature type="compositionally biased region" description="Basic and acidic residues" evidence="1">
    <location>
        <begin position="561"/>
        <end position="570"/>
    </location>
</feature>
<reference evidence="2 3" key="1">
    <citation type="journal article" date="2007" name="Science">
        <title>The Chlamydomonas genome reveals the evolution of key animal and plant functions.</title>
        <authorList>
            <person name="Merchant S.S."/>
            <person name="Prochnik S.E."/>
            <person name="Vallon O."/>
            <person name="Harris E.H."/>
            <person name="Karpowicz S.J."/>
            <person name="Witman G.B."/>
            <person name="Terry A."/>
            <person name="Salamov A."/>
            <person name="Fritz-Laylin L.K."/>
            <person name="Marechal-Drouard L."/>
            <person name="Marshall W.F."/>
            <person name="Qu L.H."/>
            <person name="Nelson D.R."/>
            <person name="Sanderfoot A.A."/>
            <person name="Spalding M.H."/>
            <person name="Kapitonov V.V."/>
            <person name="Ren Q."/>
            <person name="Ferris P."/>
            <person name="Lindquist E."/>
            <person name="Shapiro H."/>
            <person name="Lucas S.M."/>
            <person name="Grimwood J."/>
            <person name="Schmutz J."/>
            <person name="Cardol P."/>
            <person name="Cerutti H."/>
            <person name="Chanfreau G."/>
            <person name="Chen C.L."/>
            <person name="Cognat V."/>
            <person name="Croft M.T."/>
            <person name="Dent R."/>
            <person name="Dutcher S."/>
            <person name="Fernandez E."/>
            <person name="Fukuzawa H."/>
            <person name="Gonzalez-Ballester D."/>
            <person name="Gonzalez-Halphen D."/>
            <person name="Hallmann A."/>
            <person name="Hanikenne M."/>
            <person name="Hippler M."/>
            <person name="Inwood W."/>
            <person name="Jabbari K."/>
            <person name="Kalanon M."/>
            <person name="Kuras R."/>
            <person name="Lefebvre P.A."/>
            <person name="Lemaire S.D."/>
            <person name="Lobanov A.V."/>
            <person name="Lohr M."/>
            <person name="Manuell A."/>
            <person name="Meier I."/>
            <person name="Mets L."/>
            <person name="Mittag M."/>
            <person name="Mittelmeier T."/>
            <person name="Moroney J.V."/>
            <person name="Moseley J."/>
            <person name="Napoli C."/>
            <person name="Nedelcu A.M."/>
            <person name="Niyogi K."/>
            <person name="Novoselov S.V."/>
            <person name="Paulsen I.T."/>
            <person name="Pazour G."/>
            <person name="Purton S."/>
            <person name="Ral J.P."/>
            <person name="Riano-Pachon D.M."/>
            <person name="Riekhof W."/>
            <person name="Rymarquis L."/>
            <person name="Schroda M."/>
            <person name="Stern D."/>
            <person name="Umen J."/>
            <person name="Willows R."/>
            <person name="Wilson N."/>
            <person name="Zimmer S.L."/>
            <person name="Allmer J."/>
            <person name="Balk J."/>
            <person name="Bisova K."/>
            <person name="Chen C.J."/>
            <person name="Elias M."/>
            <person name="Gendler K."/>
            <person name="Hauser C."/>
            <person name="Lamb M.R."/>
            <person name="Ledford H."/>
            <person name="Long J.C."/>
            <person name="Minagawa J."/>
            <person name="Page M.D."/>
            <person name="Pan J."/>
            <person name="Pootakham W."/>
            <person name="Roje S."/>
            <person name="Rose A."/>
            <person name="Stahlberg E."/>
            <person name="Terauchi A.M."/>
            <person name="Yang P."/>
            <person name="Ball S."/>
            <person name="Bowler C."/>
            <person name="Dieckmann C.L."/>
            <person name="Gladyshev V.N."/>
            <person name="Green P."/>
            <person name="Jorgensen R."/>
            <person name="Mayfield S."/>
            <person name="Mueller-Roeber B."/>
            <person name="Rajamani S."/>
            <person name="Sayre R.T."/>
            <person name="Brokstein P."/>
            <person name="Dubchak I."/>
            <person name="Goodstein D."/>
            <person name="Hornick L."/>
            <person name="Huang Y.W."/>
            <person name="Jhaveri J."/>
            <person name="Luo Y."/>
            <person name="Martinez D."/>
            <person name="Ngau W.C."/>
            <person name="Otillar B."/>
            <person name="Poliakov A."/>
            <person name="Porter A."/>
            <person name="Szajkowski L."/>
            <person name="Werner G."/>
            <person name="Zhou K."/>
            <person name="Grigoriev I.V."/>
            <person name="Rokhsar D.S."/>
            <person name="Grossman A.R."/>
        </authorList>
    </citation>
    <scope>NUCLEOTIDE SEQUENCE [LARGE SCALE GENOMIC DNA]</scope>
    <source>
        <strain evidence="3">CC-503</strain>
    </source>
</reference>
<protein>
    <submittedName>
        <fullName evidence="2">Uncharacterized protein</fullName>
    </submittedName>
</protein>
<feature type="region of interest" description="Disordered" evidence="1">
    <location>
        <begin position="531"/>
        <end position="570"/>
    </location>
</feature>
<dbReference type="Gramene" id="PNW88181">
    <property type="protein sequence ID" value="PNW88181"/>
    <property type="gene ID" value="CHLRE_01g017850v5"/>
</dbReference>
<dbReference type="GeneID" id="5715148"/>
<gene>
    <name evidence="2" type="ORF">CHLRE_01g017850v5</name>
</gene>
<dbReference type="InParanoid" id="A0A2K3E5V8"/>
<dbReference type="KEGG" id="cre:CHLRE_01g017850v5"/>
<organism evidence="2 3">
    <name type="scientific">Chlamydomonas reinhardtii</name>
    <name type="common">Chlamydomonas smithii</name>
    <dbReference type="NCBI Taxonomy" id="3055"/>
    <lineage>
        <taxon>Eukaryota</taxon>
        <taxon>Viridiplantae</taxon>
        <taxon>Chlorophyta</taxon>
        <taxon>core chlorophytes</taxon>
        <taxon>Chlorophyceae</taxon>
        <taxon>CS clade</taxon>
        <taxon>Chlamydomonadales</taxon>
        <taxon>Chlamydomonadaceae</taxon>
        <taxon>Chlamydomonas</taxon>
    </lineage>
</organism>
<proteinExistence type="predicted"/>
<dbReference type="RefSeq" id="XP_042928339.1">
    <property type="nucleotide sequence ID" value="XM_043058425.1"/>
</dbReference>
<name>A0A2K3E5V8_CHLRE</name>
<accession>A0A2K3E5V8</accession>
<dbReference type="AlphaFoldDB" id="A0A2K3E5V8"/>
<dbReference type="EMBL" id="CM008962">
    <property type="protein sequence ID" value="PNW88181.1"/>
    <property type="molecule type" value="Genomic_DNA"/>
</dbReference>
<evidence type="ECO:0000313" key="3">
    <source>
        <dbReference type="Proteomes" id="UP000006906"/>
    </source>
</evidence>
<dbReference type="ExpressionAtlas" id="A0A2K3E5V8">
    <property type="expression patterns" value="baseline and differential"/>
</dbReference>
<sequence length="570" mass="58045">MENDPDLMADLDVLVVRIDARLQLQRAQFKEQKAGRKRIQKKQLPEGLPAKPPPPVFRVKQEARAAFQQVVRPVLQVAFGQEQWKQHLCHGGEPSKQDAYKSWVVVDGACGCRDFTCRLARAHLSAITHDPAAGTAAEAEAAPAAATAFGQDAAAPVRVPSGGATAAGGVAEAEAAPATAAAALVRVPSGGAAAAGGVAVAEAAPATAAAALVRVPSGGAAAAVGVVVAEAAPATAAAALVRVPSGGAAAAVGVAVAEAAPATAAAALVRVPSGGAAAAVGVAEAEAAPATAAAALGQDALAHAAVESVPYPANLAVMDFVATTAASQQNRMLVEWCARVSPTYKLWLLEKRNADAAKKSEYGRAKARFQRQQQGIVDPVIDIGDDEPDEETAGNDEGDVAGTRPAARAGRPARVRRQFDPEQLATAFERLNAGNKTQLSVLLQAFGGGSEADLDDLTVALRKAKLRWGQPTARQKGLMVTVYQGALTGVSGDAMSPTSAMQYTMGTVPGGGWRKSLVRKVLGDLFVKAKSGRKGQAEGAGAGARRTGPAGARARRGRTARAAEREGSAS</sequence>
<feature type="compositionally biased region" description="Low complexity" evidence="1">
    <location>
        <begin position="400"/>
        <end position="410"/>
    </location>
</feature>
<evidence type="ECO:0000256" key="1">
    <source>
        <dbReference type="SAM" id="MobiDB-lite"/>
    </source>
</evidence>
<feature type="compositionally biased region" description="Low complexity" evidence="1">
    <location>
        <begin position="537"/>
        <end position="552"/>
    </location>
</feature>
<evidence type="ECO:0000313" key="2">
    <source>
        <dbReference type="EMBL" id="PNW88181.1"/>
    </source>
</evidence>